<dbReference type="PANTHER" id="PTHR30055:SF200">
    <property type="entry name" value="HTH-TYPE TRANSCRIPTIONAL REPRESSOR BDCR"/>
    <property type="match status" value="1"/>
</dbReference>
<dbReference type="eggNOG" id="COG1309">
    <property type="taxonomic scope" value="Bacteria"/>
</dbReference>
<dbReference type="Gene3D" id="1.10.357.10">
    <property type="entry name" value="Tetracycline Repressor, domain 2"/>
    <property type="match status" value="1"/>
</dbReference>
<keyword evidence="5" id="KW-1185">Reference proteome</keyword>
<dbReference type="InterPro" id="IPR009057">
    <property type="entry name" value="Homeodomain-like_sf"/>
</dbReference>
<evidence type="ECO:0000259" key="3">
    <source>
        <dbReference type="PROSITE" id="PS50977"/>
    </source>
</evidence>
<dbReference type="GO" id="GO:0003700">
    <property type="term" value="F:DNA-binding transcription factor activity"/>
    <property type="evidence" value="ECO:0007669"/>
    <property type="project" value="TreeGrafter"/>
</dbReference>
<evidence type="ECO:0000256" key="1">
    <source>
        <dbReference type="ARBA" id="ARBA00023125"/>
    </source>
</evidence>
<reference evidence="4 5" key="1">
    <citation type="journal article" date="2014" name="Genome Announc.">
        <title>Complete Genome Sequence of Sterol-Transforming Mycobacterium neoaurum Strain VKM Ac-1815D.</title>
        <authorList>
            <person name="Shtratnikova V.Y."/>
            <person name="Bragin E.Y."/>
            <person name="Dovbnya D.V."/>
            <person name="Pekov Y.A."/>
            <person name="Schelkunov M.I."/>
            <person name="Strizhov N."/>
            <person name="Ivashina T.V."/>
            <person name="Ashapkin V.V."/>
            <person name="Donova M.V."/>
        </authorList>
    </citation>
    <scope>NUCLEOTIDE SEQUENCE [LARGE SCALE GENOMIC DNA]</scope>
    <source>
        <strain evidence="4 5">VKM Ac-1815D</strain>
    </source>
</reference>
<feature type="DNA-binding region" description="H-T-H motif" evidence="2">
    <location>
        <begin position="36"/>
        <end position="55"/>
    </location>
</feature>
<feature type="domain" description="HTH tetR-type" evidence="3">
    <location>
        <begin position="13"/>
        <end position="73"/>
    </location>
</feature>
<sequence length="197" mass="21762">MPMSDWLADRRTEAAAERILDAAEELFTQYDAAAVGMNEIARAAGCSRATLYRYFESRDALYTAYVHRETHRLFGEIGAQLATITDPRQRLVEGALGALHRVRNSPALASWFAHSARPIGGEMAERSEVIRTLAEAFLLSMGDDQPGATLRARWLVRVLISLLQFPGHDDADERAMLETFVAPTVGGFLTQPSTRAP</sequence>
<dbReference type="InterPro" id="IPR001647">
    <property type="entry name" value="HTH_TetR"/>
</dbReference>
<dbReference type="EMBL" id="CP006936">
    <property type="protein sequence ID" value="AHC26798.1"/>
    <property type="molecule type" value="Genomic_DNA"/>
</dbReference>
<name>V5XG44_MYCNE</name>
<dbReference type="GO" id="GO:0000976">
    <property type="term" value="F:transcription cis-regulatory region binding"/>
    <property type="evidence" value="ECO:0007669"/>
    <property type="project" value="TreeGrafter"/>
</dbReference>
<dbReference type="AlphaFoldDB" id="V5XG44"/>
<dbReference type="KEGG" id="mne:D174_20570"/>
<gene>
    <name evidence="4" type="ORF">D174_20570</name>
</gene>
<evidence type="ECO:0000313" key="4">
    <source>
        <dbReference type="EMBL" id="AHC26798.1"/>
    </source>
</evidence>
<dbReference type="Proteomes" id="UP000018763">
    <property type="component" value="Chromosome"/>
</dbReference>
<protein>
    <submittedName>
        <fullName evidence="4">TetR family transcriptional regulator</fullName>
    </submittedName>
</protein>
<evidence type="ECO:0000313" key="5">
    <source>
        <dbReference type="Proteomes" id="UP000018763"/>
    </source>
</evidence>
<dbReference type="GeneID" id="43451851"/>
<dbReference type="InterPro" id="IPR050109">
    <property type="entry name" value="HTH-type_TetR-like_transc_reg"/>
</dbReference>
<dbReference type="RefSeq" id="WP_019510441.1">
    <property type="nucleotide sequence ID" value="NC_023036.2"/>
</dbReference>
<dbReference type="SUPFAM" id="SSF46689">
    <property type="entry name" value="Homeodomain-like"/>
    <property type="match status" value="1"/>
</dbReference>
<accession>V5XG44</accession>
<dbReference type="PRINTS" id="PR00455">
    <property type="entry name" value="HTHTETR"/>
</dbReference>
<organism evidence="4 5">
    <name type="scientific">Mycolicibacterium neoaurum VKM Ac-1815D</name>
    <dbReference type="NCBI Taxonomy" id="700508"/>
    <lineage>
        <taxon>Bacteria</taxon>
        <taxon>Bacillati</taxon>
        <taxon>Actinomycetota</taxon>
        <taxon>Actinomycetes</taxon>
        <taxon>Mycobacteriales</taxon>
        <taxon>Mycobacteriaceae</taxon>
        <taxon>Mycolicibacterium</taxon>
    </lineage>
</organism>
<keyword evidence="1 2" id="KW-0238">DNA-binding</keyword>
<dbReference type="PANTHER" id="PTHR30055">
    <property type="entry name" value="HTH-TYPE TRANSCRIPTIONAL REGULATOR RUTR"/>
    <property type="match status" value="1"/>
</dbReference>
<proteinExistence type="predicted"/>
<dbReference type="Pfam" id="PF00440">
    <property type="entry name" value="TetR_N"/>
    <property type="match status" value="1"/>
</dbReference>
<evidence type="ECO:0000256" key="2">
    <source>
        <dbReference type="PROSITE-ProRule" id="PRU00335"/>
    </source>
</evidence>
<dbReference type="PROSITE" id="PS50977">
    <property type="entry name" value="HTH_TETR_2"/>
    <property type="match status" value="1"/>
</dbReference>